<dbReference type="SUPFAM" id="SSF52540">
    <property type="entry name" value="P-loop containing nucleoside triphosphate hydrolases"/>
    <property type="match status" value="2"/>
</dbReference>
<dbReference type="EMBL" id="DXIE01000028">
    <property type="protein sequence ID" value="HIV62084.1"/>
    <property type="molecule type" value="Genomic_DNA"/>
</dbReference>
<feature type="coiled-coil region" evidence="4">
    <location>
        <begin position="484"/>
        <end position="583"/>
    </location>
</feature>
<evidence type="ECO:0000256" key="2">
    <source>
        <dbReference type="ARBA" id="ARBA00011322"/>
    </source>
</evidence>
<dbReference type="Proteomes" id="UP000886808">
    <property type="component" value="Unassembled WGS sequence"/>
</dbReference>
<feature type="coiled-coil region" evidence="4">
    <location>
        <begin position="627"/>
        <end position="704"/>
    </location>
</feature>
<evidence type="ECO:0000256" key="1">
    <source>
        <dbReference type="ARBA" id="ARBA00006930"/>
    </source>
</evidence>
<comment type="caution">
    <text evidence="6">The sequence shown here is derived from an EMBL/GenBank/DDBJ whole genome shotgun (WGS) entry which is preliminary data.</text>
</comment>
<feature type="domain" description="Rad50/SbcC-type AAA" evidence="5">
    <location>
        <begin position="6"/>
        <end position="208"/>
    </location>
</feature>
<dbReference type="PANTHER" id="PTHR32114:SF2">
    <property type="entry name" value="ABC TRANSPORTER ABCH.3"/>
    <property type="match status" value="1"/>
</dbReference>
<dbReference type="Pfam" id="PF13476">
    <property type="entry name" value="AAA_23"/>
    <property type="match status" value="1"/>
</dbReference>
<proteinExistence type="inferred from homology"/>
<sequence>MKPLHLTMSAFGPYADKIEVPFERFGESGLYLVTGDTGAGKTTIFDAITFALYGESSGKVRDSSMLRSDYASPTQKTEVCLTFSYKGEIYKVERTPQYERAKARGDGTTKEVASATLIYPDGKVLTGVKQVTTAITELIGIDSKQFAQIVMIAQGDFLELLLADTVKRSGIFRKIFNTEKIQLFQKNIKQQALEQKRNLDMQKESVMQYVSQIVCNTTELETLRDGAEIYTLKPLTDELEKSIKDDETAYNQSQINLDVIRKTLEQLSSKLDKAKECEKTKKDYESAKQNLDLLKLKIETLEQNLKNAQQNQPECDKLKSEIAKLENEMPIYTALENAQIQVKKASEKQNQLKTEQTKLDLEQEMLKKRLSELETLINELQNSAVELEQLKNIKISLDNIKNELYEMQTQYEKACQAYKDYQKIKKDFENANAVYNDVNSKFLNYEQLFFSEQAGILAKDLIENTPCPVCGSLHHPKPATLSNSAISQKQLEDAKKLAETARNKMTQASEKAAQIKSVYELAKEQMEKQAVKLFGENHDKIGVELQKANNDEQNKRLECENKIKECEKKLEDIKNYKNEQELKTKALNINEQNKQKCQADFVTCTAQLSSANAQLETLKNQTRYSSQILAKEALLNAQNKLDELQKQIETAQTALNNANEQKIKYTTLVGTLSEQLEKMPEQDITALENKYNSLEIEQKQLDTEHKNRFNRISTNKSIYNKIKDGIAALEKQDKYCTMLKRLSDTANGEISGKKLTFENYILAFYFEQIVAAANERFYRMTSGQYKLVRRKDGINGRAQGGLELDVMDFYTGKVRNVRTLSGGESFKASLSLALGLSDVIQLGAGGVEIDAMFIDEGFGSLDAESLDTAMRILESLAGDNRQIGIISHVSELRNRIERKILVTRKRQGSDLKLEI</sequence>
<dbReference type="GO" id="GO:0016887">
    <property type="term" value="F:ATP hydrolysis activity"/>
    <property type="evidence" value="ECO:0007669"/>
    <property type="project" value="InterPro"/>
</dbReference>
<dbReference type="PANTHER" id="PTHR32114">
    <property type="entry name" value="ABC TRANSPORTER ABCH.3"/>
    <property type="match status" value="1"/>
</dbReference>
<dbReference type="InterPro" id="IPR027417">
    <property type="entry name" value="P-loop_NTPase"/>
</dbReference>
<gene>
    <name evidence="6" type="ORF">H9746_04440</name>
</gene>
<comment type="similarity">
    <text evidence="1">Belongs to the SMC family. SbcC subfamily.</text>
</comment>
<dbReference type="Gene3D" id="3.40.50.300">
    <property type="entry name" value="P-loop containing nucleotide triphosphate hydrolases"/>
    <property type="match status" value="2"/>
</dbReference>
<keyword evidence="4" id="KW-0175">Coiled coil</keyword>
<evidence type="ECO:0000313" key="6">
    <source>
        <dbReference type="EMBL" id="HIV62084.1"/>
    </source>
</evidence>
<dbReference type="AlphaFoldDB" id="A0A9D1THK5"/>
<dbReference type="Pfam" id="PF13558">
    <property type="entry name" value="SbcC_Walker_B"/>
    <property type="match status" value="1"/>
</dbReference>
<name>A0A9D1THK5_9FIRM</name>
<accession>A0A9D1THK5</accession>
<protein>
    <recommendedName>
        <fullName evidence="3">Nuclease SbcCD subunit C</fullName>
    </recommendedName>
</protein>
<dbReference type="GO" id="GO:0006302">
    <property type="term" value="P:double-strand break repair"/>
    <property type="evidence" value="ECO:0007669"/>
    <property type="project" value="InterPro"/>
</dbReference>
<dbReference type="InterPro" id="IPR038729">
    <property type="entry name" value="Rad50/SbcC_AAA"/>
</dbReference>
<evidence type="ECO:0000313" key="7">
    <source>
        <dbReference type="Proteomes" id="UP000886808"/>
    </source>
</evidence>
<feature type="coiled-coil region" evidence="4">
    <location>
        <begin position="257"/>
        <end position="417"/>
    </location>
</feature>
<evidence type="ECO:0000256" key="3">
    <source>
        <dbReference type="ARBA" id="ARBA00013368"/>
    </source>
</evidence>
<reference evidence="6" key="1">
    <citation type="journal article" date="2021" name="PeerJ">
        <title>Extensive microbial diversity within the chicken gut microbiome revealed by metagenomics and culture.</title>
        <authorList>
            <person name="Gilroy R."/>
            <person name="Ravi A."/>
            <person name="Getino M."/>
            <person name="Pursley I."/>
            <person name="Horton D.L."/>
            <person name="Alikhan N.F."/>
            <person name="Baker D."/>
            <person name="Gharbi K."/>
            <person name="Hall N."/>
            <person name="Watson M."/>
            <person name="Adriaenssens E.M."/>
            <person name="Foster-Nyarko E."/>
            <person name="Jarju S."/>
            <person name="Secka A."/>
            <person name="Antonio M."/>
            <person name="Oren A."/>
            <person name="Chaudhuri R.R."/>
            <person name="La Ragione R."/>
            <person name="Hildebrand F."/>
            <person name="Pallen M.J."/>
        </authorList>
    </citation>
    <scope>NUCLEOTIDE SEQUENCE</scope>
    <source>
        <strain evidence="6">CHK193-4272</strain>
    </source>
</reference>
<evidence type="ECO:0000256" key="4">
    <source>
        <dbReference type="SAM" id="Coils"/>
    </source>
</evidence>
<organism evidence="6 7">
    <name type="scientific">Candidatus Butyricicoccus avistercoris</name>
    <dbReference type="NCBI Taxonomy" id="2838518"/>
    <lineage>
        <taxon>Bacteria</taxon>
        <taxon>Bacillati</taxon>
        <taxon>Bacillota</taxon>
        <taxon>Clostridia</taxon>
        <taxon>Eubacteriales</taxon>
        <taxon>Butyricicoccaceae</taxon>
        <taxon>Butyricicoccus</taxon>
    </lineage>
</organism>
<comment type="subunit">
    <text evidence="2">Heterodimer of SbcC and SbcD.</text>
</comment>
<evidence type="ECO:0000259" key="5">
    <source>
        <dbReference type="Pfam" id="PF13476"/>
    </source>
</evidence>
<reference evidence="6" key="2">
    <citation type="submission" date="2021-04" db="EMBL/GenBank/DDBJ databases">
        <authorList>
            <person name="Gilroy R."/>
        </authorList>
    </citation>
    <scope>NUCLEOTIDE SEQUENCE</scope>
    <source>
        <strain evidence="6">CHK193-4272</strain>
    </source>
</reference>